<dbReference type="AlphaFoldDB" id="A0A0A1T1E5"/>
<dbReference type="InterPro" id="IPR001214">
    <property type="entry name" value="SET_dom"/>
</dbReference>
<evidence type="ECO:0000313" key="4">
    <source>
        <dbReference type="Proteomes" id="UP000039046"/>
    </source>
</evidence>
<evidence type="ECO:0000313" key="3">
    <source>
        <dbReference type="EMBL" id="CEJ90986.1"/>
    </source>
</evidence>
<name>A0A0A1T1E5_9HYPO</name>
<organism evidence="3 4">
    <name type="scientific">[Torrubiella] hemipterigena</name>
    <dbReference type="NCBI Taxonomy" id="1531966"/>
    <lineage>
        <taxon>Eukaryota</taxon>
        <taxon>Fungi</taxon>
        <taxon>Dikarya</taxon>
        <taxon>Ascomycota</taxon>
        <taxon>Pezizomycotina</taxon>
        <taxon>Sordariomycetes</taxon>
        <taxon>Hypocreomycetidae</taxon>
        <taxon>Hypocreales</taxon>
        <taxon>Clavicipitaceae</taxon>
        <taxon>Clavicipitaceae incertae sedis</taxon>
        <taxon>'Torrubiella' clade</taxon>
    </lineage>
</organism>
<keyword evidence="4" id="KW-1185">Reference proteome</keyword>
<sequence length="222" mass="24181">MSKPKNWPDTLPYLRAPLHAKEITSAQKQALRARPDAGSTIPIIDAASTSTPCDKVKIQPIKDASHPANGQYGLFASQNIKPGSFIMAYLGKVHSGSLAASDPTSASAKSDYDLWLDRDADVAVDAAREGNEARFVNDYRGIGTKANAEFRPVWCQRWGELCVGVWAISGRQQKGKGAAEKNSGIRKGEEILISYGKGFWEERRREQAGEEEADETVDGTTV</sequence>
<dbReference type="SUPFAM" id="SSF82199">
    <property type="entry name" value="SET domain"/>
    <property type="match status" value="1"/>
</dbReference>
<proteinExistence type="predicted"/>
<dbReference type="Proteomes" id="UP000039046">
    <property type="component" value="Unassembled WGS sequence"/>
</dbReference>
<accession>A0A0A1T1E5</accession>
<evidence type="ECO:0000259" key="2">
    <source>
        <dbReference type="PROSITE" id="PS50280"/>
    </source>
</evidence>
<feature type="domain" description="SET" evidence="2">
    <location>
        <begin position="54"/>
        <end position="196"/>
    </location>
</feature>
<evidence type="ECO:0000256" key="1">
    <source>
        <dbReference type="SAM" id="MobiDB-lite"/>
    </source>
</evidence>
<feature type="region of interest" description="Disordered" evidence="1">
    <location>
        <begin position="203"/>
        <end position="222"/>
    </location>
</feature>
<dbReference type="Gene3D" id="2.170.270.10">
    <property type="entry name" value="SET domain"/>
    <property type="match status" value="1"/>
</dbReference>
<feature type="compositionally biased region" description="Acidic residues" evidence="1">
    <location>
        <begin position="209"/>
        <end position="222"/>
    </location>
</feature>
<dbReference type="Pfam" id="PF00856">
    <property type="entry name" value="SET"/>
    <property type="match status" value="1"/>
</dbReference>
<dbReference type="STRING" id="1531966.A0A0A1T1E5"/>
<dbReference type="OrthoDB" id="5792673at2759"/>
<dbReference type="PROSITE" id="PS50280">
    <property type="entry name" value="SET"/>
    <property type="match status" value="1"/>
</dbReference>
<gene>
    <name evidence="3" type="ORF">VHEMI06734</name>
</gene>
<protein>
    <recommendedName>
        <fullName evidence="2">SET domain-containing protein</fullName>
    </recommendedName>
</protein>
<reference evidence="3 4" key="1">
    <citation type="journal article" date="2015" name="Genome Announc.">
        <title>Draft Genome Sequence and Gene Annotation of the Entomopathogenic Fungus Verticillium hemipterigenum.</title>
        <authorList>
            <person name="Horn F."/>
            <person name="Habel A."/>
            <person name="Scharf D.H."/>
            <person name="Dworschak J."/>
            <person name="Brakhage A.A."/>
            <person name="Guthke R."/>
            <person name="Hertweck C."/>
            <person name="Linde J."/>
        </authorList>
    </citation>
    <scope>NUCLEOTIDE SEQUENCE [LARGE SCALE GENOMIC DNA]</scope>
</reference>
<dbReference type="HOGENOM" id="CLU_054608_0_1_1"/>
<dbReference type="EMBL" id="CDHN01000003">
    <property type="protein sequence ID" value="CEJ90986.1"/>
    <property type="molecule type" value="Genomic_DNA"/>
</dbReference>
<dbReference type="InterPro" id="IPR046341">
    <property type="entry name" value="SET_dom_sf"/>
</dbReference>